<keyword evidence="1" id="KW-1133">Transmembrane helix</keyword>
<keyword evidence="1" id="KW-0472">Membrane</keyword>
<proteinExistence type="predicted"/>
<evidence type="ECO:0000313" key="2">
    <source>
        <dbReference type="EMBL" id="KAK7275765.1"/>
    </source>
</evidence>
<keyword evidence="1" id="KW-0812">Transmembrane</keyword>
<keyword evidence="3" id="KW-1185">Reference proteome</keyword>
<gene>
    <name evidence="2" type="ORF">RIF29_16887</name>
</gene>
<sequence>MENEGKASKSEIAMRRCAKAALLLCRLKSLHKTTHEETQKRTIYELKIQLLKERSKNNKIKLCALFELFVRLLLLLSVWTFFFLIFVKAFGVCDWDRYSTYY</sequence>
<name>A0AAN9FHB5_CROPI</name>
<evidence type="ECO:0000256" key="1">
    <source>
        <dbReference type="SAM" id="Phobius"/>
    </source>
</evidence>
<protein>
    <submittedName>
        <fullName evidence="2">Uncharacterized protein</fullName>
    </submittedName>
</protein>
<reference evidence="2 3" key="1">
    <citation type="submission" date="2024-01" db="EMBL/GenBank/DDBJ databases">
        <title>The genomes of 5 underutilized Papilionoideae crops provide insights into root nodulation and disease resistanc.</title>
        <authorList>
            <person name="Yuan L."/>
        </authorList>
    </citation>
    <scope>NUCLEOTIDE SEQUENCE [LARGE SCALE GENOMIC DNA]</scope>
    <source>
        <strain evidence="2">ZHUSHIDOU_FW_LH</strain>
        <tissue evidence="2">Leaf</tissue>
    </source>
</reference>
<dbReference type="AlphaFoldDB" id="A0AAN9FHB5"/>
<organism evidence="2 3">
    <name type="scientific">Crotalaria pallida</name>
    <name type="common">Smooth rattlebox</name>
    <name type="synonym">Crotalaria striata</name>
    <dbReference type="NCBI Taxonomy" id="3830"/>
    <lineage>
        <taxon>Eukaryota</taxon>
        <taxon>Viridiplantae</taxon>
        <taxon>Streptophyta</taxon>
        <taxon>Embryophyta</taxon>
        <taxon>Tracheophyta</taxon>
        <taxon>Spermatophyta</taxon>
        <taxon>Magnoliopsida</taxon>
        <taxon>eudicotyledons</taxon>
        <taxon>Gunneridae</taxon>
        <taxon>Pentapetalae</taxon>
        <taxon>rosids</taxon>
        <taxon>fabids</taxon>
        <taxon>Fabales</taxon>
        <taxon>Fabaceae</taxon>
        <taxon>Papilionoideae</taxon>
        <taxon>50 kb inversion clade</taxon>
        <taxon>genistoids sensu lato</taxon>
        <taxon>core genistoids</taxon>
        <taxon>Crotalarieae</taxon>
        <taxon>Crotalaria</taxon>
    </lineage>
</organism>
<dbReference type="Proteomes" id="UP001372338">
    <property type="component" value="Unassembled WGS sequence"/>
</dbReference>
<comment type="caution">
    <text evidence="2">The sequence shown here is derived from an EMBL/GenBank/DDBJ whole genome shotgun (WGS) entry which is preliminary data.</text>
</comment>
<feature type="transmembrane region" description="Helical" evidence="1">
    <location>
        <begin position="62"/>
        <end position="87"/>
    </location>
</feature>
<dbReference type="EMBL" id="JAYWIO010000003">
    <property type="protein sequence ID" value="KAK7275765.1"/>
    <property type="molecule type" value="Genomic_DNA"/>
</dbReference>
<evidence type="ECO:0000313" key="3">
    <source>
        <dbReference type="Proteomes" id="UP001372338"/>
    </source>
</evidence>
<accession>A0AAN9FHB5</accession>